<evidence type="ECO:0000313" key="5">
    <source>
        <dbReference type="Proteomes" id="UP001153148"/>
    </source>
</evidence>
<evidence type="ECO:0000313" key="4">
    <source>
        <dbReference type="EMBL" id="CAG2067406.1"/>
    </source>
</evidence>
<dbReference type="SUPFAM" id="SSF52540">
    <property type="entry name" value="P-loop containing nucleoside triphosphate hydrolases"/>
    <property type="match status" value="1"/>
</dbReference>
<feature type="domain" description="RecA family profile 1" evidence="3">
    <location>
        <begin position="30"/>
        <end position="110"/>
    </location>
</feature>
<name>A0ABN7PI07_TIMPD</name>
<keyword evidence="5" id="KW-1185">Reference proteome</keyword>
<evidence type="ECO:0000259" key="3">
    <source>
        <dbReference type="PROSITE" id="PS50162"/>
    </source>
</evidence>
<dbReference type="InterPro" id="IPR027417">
    <property type="entry name" value="P-loop_NTPase"/>
</dbReference>
<dbReference type="EMBL" id="CAJPIN010068465">
    <property type="protein sequence ID" value="CAG2067406.1"/>
    <property type="molecule type" value="Genomic_DNA"/>
</dbReference>
<dbReference type="Pfam" id="PF08423">
    <property type="entry name" value="Rad51"/>
    <property type="match status" value="1"/>
</dbReference>
<evidence type="ECO:0000256" key="2">
    <source>
        <dbReference type="ARBA" id="ARBA00023242"/>
    </source>
</evidence>
<evidence type="ECO:0000256" key="1">
    <source>
        <dbReference type="ARBA" id="ARBA00004123"/>
    </source>
</evidence>
<dbReference type="InterPro" id="IPR020588">
    <property type="entry name" value="RecA_ATP-bd"/>
</dbReference>
<comment type="subcellular location">
    <subcellularLocation>
        <location evidence="1">Nucleus</location>
    </subcellularLocation>
</comment>
<gene>
    <name evidence="4" type="ORF">TPAB3V08_LOCUS14349</name>
</gene>
<protein>
    <recommendedName>
        <fullName evidence="3">RecA family profile 1 domain-containing protein</fullName>
    </recommendedName>
</protein>
<reference evidence="4" key="1">
    <citation type="submission" date="2021-03" db="EMBL/GenBank/DDBJ databases">
        <authorList>
            <person name="Tran Van P."/>
        </authorList>
    </citation>
    <scope>NUCLEOTIDE SEQUENCE</scope>
</reference>
<dbReference type="Proteomes" id="UP001153148">
    <property type="component" value="Unassembled WGS sequence"/>
</dbReference>
<dbReference type="PROSITE" id="PS50162">
    <property type="entry name" value="RECA_2"/>
    <property type="match status" value="1"/>
</dbReference>
<comment type="caution">
    <text evidence="4">The sequence shown here is derived from an EMBL/GenBank/DDBJ whole genome shotgun (WGS) entry which is preliminary data.</text>
</comment>
<keyword evidence="2" id="KW-0539">Nucleus</keyword>
<feature type="non-terminal residue" evidence="4">
    <location>
        <position position="110"/>
    </location>
</feature>
<proteinExistence type="predicted"/>
<organism evidence="4 5">
    <name type="scientific">Timema podura</name>
    <name type="common">Walking stick</name>
    <dbReference type="NCBI Taxonomy" id="61482"/>
    <lineage>
        <taxon>Eukaryota</taxon>
        <taxon>Metazoa</taxon>
        <taxon>Ecdysozoa</taxon>
        <taxon>Arthropoda</taxon>
        <taxon>Hexapoda</taxon>
        <taxon>Insecta</taxon>
        <taxon>Pterygota</taxon>
        <taxon>Neoptera</taxon>
        <taxon>Polyneoptera</taxon>
        <taxon>Phasmatodea</taxon>
        <taxon>Timematodea</taxon>
        <taxon>Timematoidea</taxon>
        <taxon>Timematidae</taxon>
        <taxon>Timema</taxon>
    </lineage>
</organism>
<sequence length="110" mass="12143">EVLQIRHTIIANYSSFPRRGIDMYEELVNSSALIPTGIASLDVLLQGGLFTGNLYEVYGLSGDGKTQLCLAIACNVAHYLKQRVHYIDTKFDFSGKRIQAMLEARACSDG</sequence>
<dbReference type="InterPro" id="IPR013632">
    <property type="entry name" value="Rad51_C"/>
</dbReference>
<dbReference type="Gene3D" id="3.40.50.300">
    <property type="entry name" value="P-loop containing nucleotide triphosphate hydrolases"/>
    <property type="match status" value="1"/>
</dbReference>
<accession>A0ABN7PI07</accession>
<dbReference type="PANTHER" id="PTHR46457:SF1">
    <property type="entry name" value="DNA REPAIR PROTEIN RAD51 HOMOLOG 4"/>
    <property type="match status" value="1"/>
</dbReference>
<feature type="non-terminal residue" evidence="4">
    <location>
        <position position="1"/>
    </location>
</feature>
<dbReference type="PANTHER" id="PTHR46457">
    <property type="entry name" value="DNA REPAIR PROTEIN RAD51 HOMOLOG 4"/>
    <property type="match status" value="1"/>
</dbReference>
<dbReference type="InterPro" id="IPR051988">
    <property type="entry name" value="HRR_RAD51_Paralog"/>
</dbReference>